<dbReference type="PANTHER" id="PTHR30137:SF20">
    <property type="entry name" value="N-ACETYL-S-ALKYLCYSTEINE MONOOXYGENASE"/>
    <property type="match status" value="1"/>
</dbReference>
<comment type="similarity">
    <text evidence="1">To bacterial alkanal monooxygenase alpha and beta chains.</text>
</comment>
<evidence type="ECO:0000313" key="3">
    <source>
        <dbReference type="EMBL" id="SOC44741.1"/>
    </source>
</evidence>
<dbReference type="InterPro" id="IPR011251">
    <property type="entry name" value="Luciferase-like_dom"/>
</dbReference>
<dbReference type="InterPro" id="IPR036661">
    <property type="entry name" value="Luciferase-like_sf"/>
</dbReference>
<evidence type="ECO:0000259" key="2">
    <source>
        <dbReference type="Pfam" id="PF00296"/>
    </source>
</evidence>
<dbReference type="InterPro" id="IPR050766">
    <property type="entry name" value="Bact_Lucif_Oxidored"/>
</dbReference>
<dbReference type="Pfam" id="PF00296">
    <property type="entry name" value="Bac_luciferase"/>
    <property type="match status" value="1"/>
</dbReference>
<protein>
    <submittedName>
        <fullName evidence="3">Luciferase family oxidoreductase group 1</fullName>
    </submittedName>
</protein>
<sequence>MHNMKLGILDQAPISKGSTASDALQNAIRLAMEGERLGYSRFWLAEHHAMTGFASSTPEVTLAAIGSRTEEIRIGSGATLIPYYSPYKVAENYHTLGTLFPRRVDLGLGRAPGGPAEATEALNKEYLKNVYANEERVSELMGYIHHDNHDNKLKMSPLADPPPEVWMLGTSVKSAELAGKLGINYCFGYFMSNAGDMQEVLDTYRYNFKPRSEGQKPLVMVTVTAFVAKSDEQARDIAMSTLIWGIEKERSFGESSENDSLPSVEGAKNFELTAEEQENVEKRLDNMLTGTGDEVASRLRDLAREAQADEIMISTNTYSIEDKIKSFELLKEAFEKREMN</sequence>
<gene>
    <name evidence="3" type="ORF">SAMN05878391_2454</name>
</gene>
<dbReference type="CDD" id="cd00347">
    <property type="entry name" value="Flavin_utilizing_monoxygenases"/>
    <property type="match status" value="2"/>
</dbReference>
<reference evidence="4" key="1">
    <citation type="submission" date="2017-08" db="EMBL/GenBank/DDBJ databases">
        <authorList>
            <person name="Varghese N."/>
            <person name="Submissions S."/>
        </authorList>
    </citation>
    <scope>NUCLEOTIDE SEQUENCE [LARGE SCALE GENOMIC DNA]</scope>
    <source>
        <strain evidence="4">DSM 23173</strain>
    </source>
</reference>
<dbReference type="EMBL" id="OBQF01000007">
    <property type="protein sequence ID" value="SOC44741.1"/>
    <property type="molecule type" value="Genomic_DNA"/>
</dbReference>
<keyword evidence="4" id="KW-1185">Reference proteome</keyword>
<dbReference type="Gene3D" id="3.20.20.30">
    <property type="entry name" value="Luciferase-like domain"/>
    <property type="match status" value="1"/>
</dbReference>
<proteinExistence type="predicted"/>
<dbReference type="SUPFAM" id="SSF51679">
    <property type="entry name" value="Bacterial luciferase-like"/>
    <property type="match status" value="1"/>
</dbReference>
<dbReference type="PANTHER" id="PTHR30137">
    <property type="entry name" value="LUCIFERASE-LIKE MONOOXYGENASE"/>
    <property type="match status" value="1"/>
</dbReference>
<dbReference type="AlphaFoldDB" id="A0A285UWZ2"/>
<dbReference type="GO" id="GO:0016705">
    <property type="term" value="F:oxidoreductase activity, acting on paired donors, with incorporation or reduction of molecular oxygen"/>
    <property type="evidence" value="ECO:0007669"/>
    <property type="project" value="InterPro"/>
</dbReference>
<feature type="domain" description="Luciferase-like" evidence="2">
    <location>
        <begin position="4"/>
        <end position="306"/>
    </location>
</feature>
<evidence type="ECO:0000256" key="1">
    <source>
        <dbReference type="ARBA" id="ARBA00007789"/>
    </source>
</evidence>
<dbReference type="GO" id="GO:0005829">
    <property type="term" value="C:cytosol"/>
    <property type="evidence" value="ECO:0007669"/>
    <property type="project" value="TreeGrafter"/>
</dbReference>
<accession>A0A285UWZ2</accession>
<evidence type="ECO:0000313" key="4">
    <source>
        <dbReference type="Proteomes" id="UP000219412"/>
    </source>
</evidence>
<name>A0A285UWZ2_9STAP</name>
<dbReference type="Proteomes" id="UP000219412">
    <property type="component" value="Unassembled WGS sequence"/>
</dbReference>
<dbReference type="NCBIfam" id="TIGR03558">
    <property type="entry name" value="oxido_grp_1"/>
    <property type="match status" value="1"/>
</dbReference>
<organism evidence="3 4">
    <name type="scientific">Salinicoccus kekensis</name>
    <dbReference type="NCBI Taxonomy" id="714307"/>
    <lineage>
        <taxon>Bacteria</taxon>
        <taxon>Bacillati</taxon>
        <taxon>Bacillota</taxon>
        <taxon>Bacilli</taxon>
        <taxon>Bacillales</taxon>
        <taxon>Staphylococcaceae</taxon>
        <taxon>Salinicoccus</taxon>
    </lineage>
</organism>
<dbReference type="InterPro" id="IPR019949">
    <property type="entry name" value="CmoO-like"/>
</dbReference>